<reference evidence="3 4" key="1">
    <citation type="submission" date="2018-04" db="EMBL/GenBank/DDBJ databases">
        <title>Novel species isolated from glacier.</title>
        <authorList>
            <person name="Liu Q."/>
            <person name="Xin Y.-H."/>
        </authorList>
    </citation>
    <scope>NUCLEOTIDE SEQUENCE [LARGE SCALE GENOMIC DNA]</scope>
    <source>
        <strain evidence="3 4">GT1R17</strain>
    </source>
</reference>
<dbReference type="NCBIfam" id="NF047864">
    <property type="entry name" value="CBU_0592_membra"/>
    <property type="match status" value="1"/>
</dbReference>
<feature type="transmembrane region" description="Helical" evidence="1">
    <location>
        <begin position="6"/>
        <end position="24"/>
    </location>
</feature>
<keyword evidence="4" id="KW-1185">Reference proteome</keyword>
<accession>A0A2T5MGQ3</accession>
<proteinExistence type="predicted"/>
<evidence type="ECO:0000256" key="1">
    <source>
        <dbReference type="SAM" id="Phobius"/>
    </source>
</evidence>
<dbReference type="AlphaFoldDB" id="A0A2T5MGQ3"/>
<organism evidence="3 4">
    <name type="scientific">Stenotrophobium rhamnosiphilum</name>
    <dbReference type="NCBI Taxonomy" id="2029166"/>
    <lineage>
        <taxon>Bacteria</taxon>
        <taxon>Pseudomonadati</taxon>
        <taxon>Pseudomonadota</taxon>
        <taxon>Gammaproteobacteria</taxon>
        <taxon>Nevskiales</taxon>
        <taxon>Nevskiaceae</taxon>
        <taxon>Stenotrophobium</taxon>
    </lineage>
</organism>
<feature type="transmembrane region" description="Helical" evidence="1">
    <location>
        <begin position="36"/>
        <end position="55"/>
    </location>
</feature>
<keyword evidence="1" id="KW-0812">Transmembrane</keyword>
<dbReference type="Proteomes" id="UP000244248">
    <property type="component" value="Unassembled WGS sequence"/>
</dbReference>
<evidence type="ECO:0000259" key="2">
    <source>
        <dbReference type="Pfam" id="PF26604"/>
    </source>
</evidence>
<gene>
    <name evidence="3" type="ORF">CJD38_10400</name>
</gene>
<feature type="transmembrane region" description="Helical" evidence="1">
    <location>
        <begin position="61"/>
        <end position="77"/>
    </location>
</feature>
<dbReference type="Pfam" id="PF26604">
    <property type="entry name" value="CBU_0592"/>
    <property type="match status" value="1"/>
</dbReference>
<comment type="caution">
    <text evidence="3">The sequence shown here is derived from an EMBL/GenBank/DDBJ whole genome shotgun (WGS) entry which is preliminary data.</text>
</comment>
<keyword evidence="1" id="KW-0472">Membrane</keyword>
<feature type="domain" description="CBU-0592-like" evidence="2">
    <location>
        <begin position="9"/>
        <end position="79"/>
    </location>
</feature>
<sequence length="84" mass="9426">MESYMHLIQIISLAGAALILVAFTLQLQGKWSAQDLRYLVCNVIGALTLTAVAYIEQQWGFLLMESVWTLVSIYGLIKRKAVTH</sequence>
<name>A0A2T5MGQ3_9GAMM</name>
<protein>
    <recommendedName>
        <fullName evidence="2">CBU-0592-like domain-containing protein</fullName>
    </recommendedName>
</protein>
<dbReference type="EMBL" id="QANS01000003">
    <property type="protein sequence ID" value="PTU31709.1"/>
    <property type="molecule type" value="Genomic_DNA"/>
</dbReference>
<evidence type="ECO:0000313" key="3">
    <source>
        <dbReference type="EMBL" id="PTU31709.1"/>
    </source>
</evidence>
<evidence type="ECO:0000313" key="4">
    <source>
        <dbReference type="Proteomes" id="UP000244248"/>
    </source>
</evidence>
<keyword evidence="1" id="KW-1133">Transmembrane helix</keyword>
<dbReference type="InterPro" id="IPR058058">
    <property type="entry name" value="CBU_0592-like"/>
</dbReference>